<dbReference type="AlphaFoldDB" id="A0A1B6G6I8"/>
<reference evidence="1" key="1">
    <citation type="submission" date="2015-11" db="EMBL/GenBank/DDBJ databases">
        <title>De novo transcriptome assembly of four potential Pierce s Disease insect vectors from Arizona vineyards.</title>
        <authorList>
            <person name="Tassone E.E."/>
        </authorList>
    </citation>
    <scope>NUCLEOTIDE SEQUENCE</scope>
</reference>
<evidence type="ECO:0000313" key="1">
    <source>
        <dbReference type="EMBL" id="JAS58011.1"/>
    </source>
</evidence>
<accession>A0A1B6G6I8</accession>
<name>A0A1B6G6I8_9HEMI</name>
<proteinExistence type="predicted"/>
<protein>
    <submittedName>
        <fullName evidence="1">Uncharacterized protein</fullName>
    </submittedName>
</protein>
<dbReference type="EMBL" id="GECZ01011758">
    <property type="protein sequence ID" value="JAS58011.1"/>
    <property type="molecule type" value="Transcribed_RNA"/>
</dbReference>
<feature type="non-terminal residue" evidence="1">
    <location>
        <position position="139"/>
    </location>
</feature>
<gene>
    <name evidence="1" type="ORF">g.37874</name>
</gene>
<sequence>MSNVPKKKLTVANHKSIKCHKVIGRTSSSEIEQLLNVISYSSCDLDNEILNTNSGSSLRVSADCQFVNVTPTYIFPKKSTILFGYLIDNNQLDLLDKDLLSELELEAEVEIASHDSDFVFHKIAKETLCHSSSKGISND</sequence>
<organism evidence="1">
    <name type="scientific">Cuerna arida</name>
    <dbReference type="NCBI Taxonomy" id="1464854"/>
    <lineage>
        <taxon>Eukaryota</taxon>
        <taxon>Metazoa</taxon>
        <taxon>Ecdysozoa</taxon>
        <taxon>Arthropoda</taxon>
        <taxon>Hexapoda</taxon>
        <taxon>Insecta</taxon>
        <taxon>Pterygota</taxon>
        <taxon>Neoptera</taxon>
        <taxon>Paraneoptera</taxon>
        <taxon>Hemiptera</taxon>
        <taxon>Auchenorrhyncha</taxon>
        <taxon>Membracoidea</taxon>
        <taxon>Cicadellidae</taxon>
        <taxon>Cicadellinae</taxon>
        <taxon>Proconiini</taxon>
        <taxon>Cuerna</taxon>
    </lineage>
</organism>